<protein>
    <recommendedName>
        <fullName evidence="3">Methyltransferase domain-containing protein</fullName>
    </recommendedName>
</protein>
<dbReference type="RefSeq" id="WP_014797656.1">
    <property type="nucleotide sequence ID" value="NC_018018.1"/>
</dbReference>
<name>I4AJR9_BERLS</name>
<dbReference type="KEGG" id="fli:Fleli_1806"/>
<evidence type="ECO:0000313" key="1">
    <source>
        <dbReference type="EMBL" id="AFM04204.1"/>
    </source>
</evidence>
<dbReference type="HOGENOM" id="CLU_870824_0_0_10"/>
<dbReference type="STRING" id="880071.Fleli_1806"/>
<gene>
    <name evidence="1" type="ordered locus">Fleli_1806</name>
</gene>
<dbReference type="SUPFAM" id="SSF53335">
    <property type="entry name" value="S-adenosyl-L-methionine-dependent methyltransferases"/>
    <property type="match status" value="1"/>
</dbReference>
<evidence type="ECO:0008006" key="3">
    <source>
        <dbReference type="Google" id="ProtNLM"/>
    </source>
</evidence>
<dbReference type="Gene3D" id="3.40.50.150">
    <property type="entry name" value="Vaccinia Virus protein VP39"/>
    <property type="match status" value="1"/>
</dbReference>
<evidence type="ECO:0000313" key="2">
    <source>
        <dbReference type="Proteomes" id="UP000006054"/>
    </source>
</evidence>
<accession>I4AJR9</accession>
<sequence length="322" mass="36904">MTNEEYKKYVKNEIEKTTTNVITAILQSNINMFKEDETIKKILTPDIFKYLKSGKDIIDGDEIIPYPFGDNGKISFVSHAITPHHKCISYVAAYGAGHLHRLLYLINKFFEETVNIGKEKTLTKKVDIIDFGCGQGLATLSFLHTLQLKGNPIEVSNIILIEPSKYAIDRASINIQLAIEKYGLKSKISLLNKRIDEVDAIIIDSYCEPKNSNINLFGHVIDAIDDNQLIGDIVMNMYRGHDVYSNYIIAVNTTSDDNKLRDFKNDFWERNYLVSNFFRKFLGDKQTFDIERRVRKVRNTPISGNFLLTSIYYNTSKSDESI</sequence>
<dbReference type="EMBL" id="CP003345">
    <property type="protein sequence ID" value="AFM04204.1"/>
    <property type="molecule type" value="Genomic_DNA"/>
</dbReference>
<organism evidence="1 2">
    <name type="scientific">Bernardetia litoralis (strain ATCC 23117 / DSM 6794 / NBRC 15988 / NCIMB 1366 / Fx l1 / Sio-4)</name>
    <name type="common">Flexibacter litoralis</name>
    <dbReference type="NCBI Taxonomy" id="880071"/>
    <lineage>
        <taxon>Bacteria</taxon>
        <taxon>Pseudomonadati</taxon>
        <taxon>Bacteroidota</taxon>
        <taxon>Cytophagia</taxon>
        <taxon>Cytophagales</taxon>
        <taxon>Bernardetiaceae</taxon>
        <taxon>Bernardetia</taxon>
    </lineage>
</organism>
<dbReference type="AlphaFoldDB" id="I4AJR9"/>
<keyword evidence="2" id="KW-1185">Reference proteome</keyword>
<dbReference type="OrthoDB" id="9787585at2"/>
<proteinExistence type="predicted"/>
<dbReference type="InterPro" id="IPR029063">
    <property type="entry name" value="SAM-dependent_MTases_sf"/>
</dbReference>
<dbReference type="Proteomes" id="UP000006054">
    <property type="component" value="Chromosome"/>
</dbReference>
<dbReference type="eggNOG" id="ENOG502ZKTW">
    <property type="taxonomic scope" value="Bacteria"/>
</dbReference>
<reference evidence="2" key="1">
    <citation type="submission" date="2012-06" db="EMBL/GenBank/DDBJ databases">
        <title>The complete genome of Flexibacter litoralis DSM 6794.</title>
        <authorList>
            <person name="Lucas S."/>
            <person name="Copeland A."/>
            <person name="Lapidus A."/>
            <person name="Glavina del Rio T."/>
            <person name="Dalin E."/>
            <person name="Tice H."/>
            <person name="Bruce D."/>
            <person name="Goodwin L."/>
            <person name="Pitluck S."/>
            <person name="Peters L."/>
            <person name="Ovchinnikova G."/>
            <person name="Lu M."/>
            <person name="Kyrpides N."/>
            <person name="Mavromatis K."/>
            <person name="Ivanova N."/>
            <person name="Brettin T."/>
            <person name="Detter J.C."/>
            <person name="Han C."/>
            <person name="Larimer F."/>
            <person name="Land M."/>
            <person name="Hauser L."/>
            <person name="Markowitz V."/>
            <person name="Cheng J.-F."/>
            <person name="Hugenholtz P."/>
            <person name="Woyke T."/>
            <person name="Wu D."/>
            <person name="Spring S."/>
            <person name="Lang E."/>
            <person name="Kopitz M."/>
            <person name="Brambilla E."/>
            <person name="Klenk H.-P."/>
            <person name="Eisen J.A."/>
        </authorList>
    </citation>
    <scope>NUCLEOTIDE SEQUENCE [LARGE SCALE GENOMIC DNA]</scope>
    <source>
        <strain evidence="2">ATCC 23117 / DSM 6794 / NBRC 15988 / NCIMB 1366 / Sio-4</strain>
    </source>
</reference>